<keyword evidence="2" id="KW-1185">Reference proteome</keyword>
<protein>
    <submittedName>
        <fullName evidence="1">Uncharacterized protein</fullName>
    </submittedName>
</protein>
<dbReference type="AlphaFoldDB" id="A0A2Z6P830"/>
<organism evidence="1 2">
    <name type="scientific">Trifolium subterraneum</name>
    <name type="common">Subterranean clover</name>
    <dbReference type="NCBI Taxonomy" id="3900"/>
    <lineage>
        <taxon>Eukaryota</taxon>
        <taxon>Viridiplantae</taxon>
        <taxon>Streptophyta</taxon>
        <taxon>Embryophyta</taxon>
        <taxon>Tracheophyta</taxon>
        <taxon>Spermatophyta</taxon>
        <taxon>Magnoliopsida</taxon>
        <taxon>eudicotyledons</taxon>
        <taxon>Gunneridae</taxon>
        <taxon>Pentapetalae</taxon>
        <taxon>rosids</taxon>
        <taxon>fabids</taxon>
        <taxon>Fabales</taxon>
        <taxon>Fabaceae</taxon>
        <taxon>Papilionoideae</taxon>
        <taxon>50 kb inversion clade</taxon>
        <taxon>NPAAA clade</taxon>
        <taxon>Hologalegina</taxon>
        <taxon>IRL clade</taxon>
        <taxon>Trifolieae</taxon>
        <taxon>Trifolium</taxon>
    </lineage>
</organism>
<dbReference type="Proteomes" id="UP000242715">
    <property type="component" value="Unassembled WGS sequence"/>
</dbReference>
<gene>
    <name evidence="1" type="ORF">TSUD_292590</name>
</gene>
<sequence length="217" mass="25188">MEYHDNIGVPYDDPFDEENDCPLDEENDCPLDEENEITRGITIMRKVIRARDKGTTFEVGWNEHGQPIDPNASMFVSYIGAVVREHIPITLDCWRPKDKSIIGPAKDFIWSEIQRSFIVDDTHKKYVLQEAGKLHRGFRTMLTTKHLKDADGNFKDRPNLYKGLISPDEWKTFVAKRKSEAFKAISDLNRKRAEKAPYPYKRARRGYALLEQDIVSI</sequence>
<dbReference type="OrthoDB" id="1433899at2759"/>
<reference evidence="2" key="1">
    <citation type="journal article" date="2017" name="Front. Plant Sci.">
        <title>Climate Clever Clovers: New Paradigm to Reduce the Environmental Footprint of Ruminants by Breeding Low Methanogenic Forages Utilizing Haplotype Variation.</title>
        <authorList>
            <person name="Kaur P."/>
            <person name="Appels R."/>
            <person name="Bayer P.E."/>
            <person name="Keeble-Gagnere G."/>
            <person name="Wang J."/>
            <person name="Hirakawa H."/>
            <person name="Shirasawa K."/>
            <person name="Vercoe P."/>
            <person name="Stefanova K."/>
            <person name="Durmic Z."/>
            <person name="Nichols P."/>
            <person name="Revell C."/>
            <person name="Isobe S.N."/>
            <person name="Edwards D."/>
            <person name="Erskine W."/>
        </authorList>
    </citation>
    <scope>NUCLEOTIDE SEQUENCE [LARGE SCALE GENOMIC DNA]</scope>
    <source>
        <strain evidence="2">cv. Daliak</strain>
    </source>
</reference>
<evidence type="ECO:0000313" key="1">
    <source>
        <dbReference type="EMBL" id="GAU38677.1"/>
    </source>
</evidence>
<dbReference type="PANTHER" id="PTHR33018">
    <property type="entry name" value="OS10G0338966 PROTEIN-RELATED"/>
    <property type="match status" value="1"/>
</dbReference>
<accession>A0A2Z6P830</accession>
<evidence type="ECO:0000313" key="2">
    <source>
        <dbReference type="Proteomes" id="UP000242715"/>
    </source>
</evidence>
<dbReference type="PANTHER" id="PTHR33018:SF31">
    <property type="entry name" value="TRANSPOSASE, PTTA_EN_SPM, PLANT"/>
    <property type="match status" value="1"/>
</dbReference>
<dbReference type="EMBL" id="DF973725">
    <property type="protein sequence ID" value="GAU38677.1"/>
    <property type="molecule type" value="Genomic_DNA"/>
</dbReference>
<name>A0A2Z6P830_TRISU</name>
<proteinExistence type="predicted"/>